<dbReference type="AlphaFoldDB" id="A0A9D1SAK4"/>
<evidence type="ECO:0000313" key="3">
    <source>
        <dbReference type="EMBL" id="HIU52627.1"/>
    </source>
</evidence>
<dbReference type="Proteomes" id="UP000824107">
    <property type="component" value="Unassembled WGS sequence"/>
</dbReference>
<proteinExistence type="predicted"/>
<dbReference type="CDD" id="cd00431">
    <property type="entry name" value="cysteine_hydrolases"/>
    <property type="match status" value="1"/>
</dbReference>
<dbReference type="InterPro" id="IPR050272">
    <property type="entry name" value="Isochorismatase-like_hydrls"/>
</dbReference>
<feature type="domain" description="Isochorismatase-like" evidence="2">
    <location>
        <begin position="5"/>
        <end position="152"/>
    </location>
</feature>
<organism evidence="3 4">
    <name type="scientific">Candidatus Scatocola faecipullorum</name>
    <dbReference type="NCBI Taxonomy" id="2840917"/>
    <lineage>
        <taxon>Bacteria</taxon>
        <taxon>Pseudomonadati</taxon>
        <taxon>Pseudomonadota</taxon>
        <taxon>Alphaproteobacteria</taxon>
        <taxon>Rhodospirillales</taxon>
        <taxon>Rhodospirillaceae</taxon>
        <taxon>Rhodospirillaceae incertae sedis</taxon>
        <taxon>Candidatus Scatocola</taxon>
    </lineage>
</organism>
<dbReference type="InterPro" id="IPR000868">
    <property type="entry name" value="Isochorismatase-like_dom"/>
</dbReference>
<keyword evidence="1 3" id="KW-0378">Hydrolase</keyword>
<protein>
    <submittedName>
        <fullName evidence="3">Cysteine hydrolase</fullName>
    </submittedName>
</protein>
<gene>
    <name evidence="3" type="ORF">IAD20_00935</name>
</gene>
<dbReference type="InterPro" id="IPR036380">
    <property type="entry name" value="Isochorismatase-like_sf"/>
</dbReference>
<name>A0A9D1SAK4_9PROT</name>
<accession>A0A9D1SAK4</accession>
<dbReference type="Gene3D" id="3.40.50.850">
    <property type="entry name" value="Isochorismatase-like"/>
    <property type="match status" value="1"/>
</dbReference>
<sequence>MTNNALLIIDVQKGFINEYTRELPGKIEKLQNNYANVYAMQFINLEDSMFRKQLNWHKLSLNTQDTELAFKIRPDALVFSKYSYGATPEFIEYLQQQGITSIDVCGQSTDCCVAKIALDLFDNRILPKVLADYCASTAGRLVHKRALISLRHIIGKDNVI</sequence>
<dbReference type="Pfam" id="PF00857">
    <property type="entry name" value="Isochorismatase"/>
    <property type="match status" value="1"/>
</dbReference>
<dbReference type="SUPFAM" id="SSF52499">
    <property type="entry name" value="Isochorismatase-like hydrolases"/>
    <property type="match status" value="1"/>
</dbReference>
<reference evidence="3" key="1">
    <citation type="submission" date="2020-10" db="EMBL/GenBank/DDBJ databases">
        <authorList>
            <person name="Gilroy R."/>
        </authorList>
    </citation>
    <scope>NUCLEOTIDE SEQUENCE</scope>
    <source>
        <strain evidence="3">ChiW3-316</strain>
    </source>
</reference>
<dbReference type="EMBL" id="DVNC01000010">
    <property type="protein sequence ID" value="HIU52627.1"/>
    <property type="molecule type" value="Genomic_DNA"/>
</dbReference>
<evidence type="ECO:0000259" key="2">
    <source>
        <dbReference type="Pfam" id="PF00857"/>
    </source>
</evidence>
<dbReference type="GO" id="GO:0016787">
    <property type="term" value="F:hydrolase activity"/>
    <property type="evidence" value="ECO:0007669"/>
    <property type="project" value="UniProtKB-KW"/>
</dbReference>
<evidence type="ECO:0000313" key="4">
    <source>
        <dbReference type="Proteomes" id="UP000824107"/>
    </source>
</evidence>
<dbReference type="PANTHER" id="PTHR43540">
    <property type="entry name" value="PEROXYUREIDOACRYLATE/UREIDOACRYLATE AMIDOHYDROLASE-RELATED"/>
    <property type="match status" value="1"/>
</dbReference>
<evidence type="ECO:0000256" key="1">
    <source>
        <dbReference type="ARBA" id="ARBA00022801"/>
    </source>
</evidence>
<comment type="caution">
    <text evidence="3">The sequence shown here is derived from an EMBL/GenBank/DDBJ whole genome shotgun (WGS) entry which is preliminary data.</text>
</comment>
<reference evidence="3" key="2">
    <citation type="journal article" date="2021" name="PeerJ">
        <title>Extensive microbial diversity within the chicken gut microbiome revealed by metagenomics and culture.</title>
        <authorList>
            <person name="Gilroy R."/>
            <person name="Ravi A."/>
            <person name="Getino M."/>
            <person name="Pursley I."/>
            <person name="Horton D.L."/>
            <person name="Alikhan N.F."/>
            <person name="Baker D."/>
            <person name="Gharbi K."/>
            <person name="Hall N."/>
            <person name="Watson M."/>
            <person name="Adriaenssens E.M."/>
            <person name="Foster-Nyarko E."/>
            <person name="Jarju S."/>
            <person name="Secka A."/>
            <person name="Antonio M."/>
            <person name="Oren A."/>
            <person name="Chaudhuri R.R."/>
            <person name="La Ragione R."/>
            <person name="Hildebrand F."/>
            <person name="Pallen M.J."/>
        </authorList>
    </citation>
    <scope>NUCLEOTIDE SEQUENCE</scope>
    <source>
        <strain evidence="3">ChiW3-316</strain>
    </source>
</reference>